<evidence type="ECO:0000313" key="4">
    <source>
        <dbReference type="Proteomes" id="UP000655225"/>
    </source>
</evidence>
<evidence type="ECO:0000259" key="1">
    <source>
        <dbReference type="Pfam" id="PF13456"/>
    </source>
</evidence>
<dbReference type="Gene3D" id="3.30.420.10">
    <property type="entry name" value="Ribonuclease H-like superfamily/Ribonuclease H"/>
    <property type="match status" value="1"/>
</dbReference>
<dbReference type="PANTHER" id="PTHR47074">
    <property type="entry name" value="BNAC02G40300D PROTEIN"/>
    <property type="match status" value="1"/>
</dbReference>
<dbReference type="InterPro" id="IPR052929">
    <property type="entry name" value="RNase_H-like_EbsB-rel"/>
</dbReference>
<dbReference type="InterPro" id="IPR036397">
    <property type="entry name" value="RNaseH_sf"/>
</dbReference>
<dbReference type="EMBL" id="JABCRI010000015">
    <property type="protein sequence ID" value="KAF8393481.1"/>
    <property type="molecule type" value="Genomic_DNA"/>
</dbReference>
<feature type="domain" description="RNase H type-1" evidence="1">
    <location>
        <begin position="140"/>
        <end position="258"/>
    </location>
</feature>
<dbReference type="GO" id="GO:0004523">
    <property type="term" value="F:RNA-DNA hybrid ribonuclease activity"/>
    <property type="evidence" value="ECO:0007669"/>
    <property type="project" value="InterPro"/>
</dbReference>
<dbReference type="SUPFAM" id="SSF53098">
    <property type="entry name" value="Ribonuclease H-like"/>
    <property type="match status" value="1"/>
</dbReference>
<dbReference type="GO" id="GO:0003676">
    <property type="term" value="F:nucleic acid binding"/>
    <property type="evidence" value="ECO:0007669"/>
    <property type="project" value="InterPro"/>
</dbReference>
<dbReference type="InterPro" id="IPR002156">
    <property type="entry name" value="RNaseH_domain"/>
</dbReference>
<protein>
    <recommendedName>
        <fullName evidence="5">RNase H type-1 domain-containing protein</fullName>
    </recommendedName>
</protein>
<dbReference type="Pfam" id="PF13966">
    <property type="entry name" value="zf-RVT"/>
    <property type="match status" value="1"/>
</dbReference>
<dbReference type="OrthoDB" id="1938822at2759"/>
<dbReference type="CDD" id="cd06222">
    <property type="entry name" value="RNase_H_like"/>
    <property type="match status" value="1"/>
</dbReference>
<evidence type="ECO:0000313" key="3">
    <source>
        <dbReference type="EMBL" id="KAF8393481.1"/>
    </source>
</evidence>
<dbReference type="AlphaFoldDB" id="A0A835D839"/>
<dbReference type="InterPro" id="IPR012337">
    <property type="entry name" value="RNaseH-like_sf"/>
</dbReference>
<evidence type="ECO:0008006" key="5">
    <source>
        <dbReference type="Google" id="ProtNLM"/>
    </source>
</evidence>
<organism evidence="3 4">
    <name type="scientific">Tetracentron sinense</name>
    <name type="common">Spur-leaf</name>
    <dbReference type="NCBI Taxonomy" id="13715"/>
    <lineage>
        <taxon>Eukaryota</taxon>
        <taxon>Viridiplantae</taxon>
        <taxon>Streptophyta</taxon>
        <taxon>Embryophyta</taxon>
        <taxon>Tracheophyta</taxon>
        <taxon>Spermatophyta</taxon>
        <taxon>Magnoliopsida</taxon>
        <taxon>Trochodendrales</taxon>
        <taxon>Trochodendraceae</taxon>
        <taxon>Tetracentron</taxon>
    </lineage>
</organism>
<dbReference type="InterPro" id="IPR044730">
    <property type="entry name" value="RNase_H-like_dom_plant"/>
</dbReference>
<dbReference type="Proteomes" id="UP000655225">
    <property type="component" value="Unassembled WGS sequence"/>
</dbReference>
<accession>A0A835D839</accession>
<evidence type="ECO:0000259" key="2">
    <source>
        <dbReference type="Pfam" id="PF13966"/>
    </source>
</evidence>
<dbReference type="InterPro" id="IPR026960">
    <property type="entry name" value="RVT-Znf"/>
</dbReference>
<keyword evidence="4" id="KW-1185">Reference proteome</keyword>
<feature type="domain" description="Reverse transcriptase zinc-binding" evidence="2">
    <location>
        <begin position="46"/>
        <end position="109"/>
    </location>
</feature>
<sequence>MQSIKRCGILRKMASIRCGRGIIGGMSCTLKGDWPMASSSVVWGSSCWKGIWALKLPPKISWFLWRCMHNAIEVSRELNRRRIAVDRYCPFCGNGEESVLHMLLECDHASLKHLEGEEFPPISGDSFGPYSLHSSGSQYVDGSLAKQGQIAGIEGIARDHRGRILGGFAQARRGGSPLVVEAATVPEALSWARVVGWNKVWFLSDAKVIMDSILSKSATVHWEVRAILEDIRVVLREEPDFHILHTPRVANAYAHRISAFGSSLAGGGSFVGVHLPPWN</sequence>
<dbReference type="Pfam" id="PF13456">
    <property type="entry name" value="RVT_3"/>
    <property type="match status" value="1"/>
</dbReference>
<dbReference type="PANTHER" id="PTHR47074:SF48">
    <property type="entry name" value="POLYNUCLEOTIDYL TRANSFERASE, RIBONUCLEASE H-LIKE SUPERFAMILY PROTEIN"/>
    <property type="match status" value="1"/>
</dbReference>
<reference evidence="3 4" key="1">
    <citation type="submission" date="2020-04" db="EMBL/GenBank/DDBJ databases">
        <title>Plant Genome Project.</title>
        <authorList>
            <person name="Zhang R.-G."/>
        </authorList>
    </citation>
    <scope>NUCLEOTIDE SEQUENCE [LARGE SCALE GENOMIC DNA]</scope>
    <source>
        <strain evidence="3">YNK0</strain>
        <tissue evidence="3">Leaf</tissue>
    </source>
</reference>
<proteinExistence type="predicted"/>
<dbReference type="OMA" id="NTHINPI"/>
<gene>
    <name evidence="3" type="ORF">HHK36_021725</name>
</gene>
<comment type="caution">
    <text evidence="3">The sequence shown here is derived from an EMBL/GenBank/DDBJ whole genome shotgun (WGS) entry which is preliminary data.</text>
</comment>
<name>A0A835D839_TETSI</name>